<dbReference type="PROSITE" id="PS50883">
    <property type="entry name" value="EAL"/>
    <property type="match status" value="1"/>
</dbReference>
<evidence type="ECO:0000313" key="5">
    <source>
        <dbReference type="Proteomes" id="UP000013243"/>
    </source>
</evidence>
<dbReference type="Gene3D" id="3.30.70.270">
    <property type="match status" value="1"/>
</dbReference>
<feature type="transmembrane region" description="Helical" evidence="1">
    <location>
        <begin position="176"/>
        <end position="194"/>
    </location>
</feature>
<dbReference type="RefSeq" id="WP_046002457.1">
    <property type="nucleotide sequence ID" value="NZ_CP015230.1"/>
</dbReference>
<dbReference type="PANTHER" id="PTHR44757">
    <property type="entry name" value="DIGUANYLATE CYCLASE DGCP"/>
    <property type="match status" value="1"/>
</dbReference>
<feature type="transmembrane region" description="Helical" evidence="1">
    <location>
        <begin position="6"/>
        <end position="28"/>
    </location>
</feature>
<dbReference type="Gene3D" id="3.20.20.450">
    <property type="entry name" value="EAL domain"/>
    <property type="match status" value="1"/>
</dbReference>
<keyword evidence="1" id="KW-0472">Membrane</keyword>
<accession>A0A1B0ZZA5</accession>
<dbReference type="NCBIfam" id="TIGR00254">
    <property type="entry name" value="GGDEF"/>
    <property type="match status" value="1"/>
</dbReference>
<dbReference type="InterPro" id="IPR029787">
    <property type="entry name" value="Nucleotide_cyclase"/>
</dbReference>
<gene>
    <name evidence="4" type="ORF">K529_002715</name>
</gene>
<reference evidence="4 5" key="1">
    <citation type="journal article" date="2016" name="ISME J.">
        <title>Global occurrence and heterogeneity of the Roseobacter-clade species Ruegeria mobilis.</title>
        <authorList>
            <person name="Sonnenschein E."/>
            <person name="Gram L."/>
        </authorList>
    </citation>
    <scope>NUCLEOTIDE SEQUENCE [LARGE SCALE GENOMIC DNA]</scope>
    <source>
        <strain evidence="4 5">F1926</strain>
    </source>
</reference>
<dbReference type="SMART" id="SM00052">
    <property type="entry name" value="EAL"/>
    <property type="match status" value="1"/>
</dbReference>
<dbReference type="Pfam" id="PF00563">
    <property type="entry name" value="EAL"/>
    <property type="match status" value="1"/>
</dbReference>
<name>A0A1B0ZZA5_9RHOB</name>
<dbReference type="InterPro" id="IPR001633">
    <property type="entry name" value="EAL_dom"/>
</dbReference>
<evidence type="ECO:0000313" key="4">
    <source>
        <dbReference type="EMBL" id="ANP39669.1"/>
    </source>
</evidence>
<dbReference type="InterPro" id="IPR052155">
    <property type="entry name" value="Biofilm_reg_signaling"/>
</dbReference>
<keyword evidence="1" id="KW-1133">Transmembrane helix</keyword>
<dbReference type="PANTHER" id="PTHR44757:SF2">
    <property type="entry name" value="BIOFILM ARCHITECTURE MAINTENANCE PROTEIN MBAA"/>
    <property type="match status" value="1"/>
</dbReference>
<dbReference type="Pfam" id="PF00990">
    <property type="entry name" value="GGDEF"/>
    <property type="match status" value="1"/>
</dbReference>
<dbReference type="KEGG" id="rmb:K529_002715"/>
<dbReference type="InterPro" id="IPR043128">
    <property type="entry name" value="Rev_trsase/Diguanyl_cyclase"/>
</dbReference>
<dbReference type="InterPro" id="IPR035919">
    <property type="entry name" value="EAL_sf"/>
</dbReference>
<dbReference type="SUPFAM" id="SSF55073">
    <property type="entry name" value="Nucleotide cyclase"/>
    <property type="match status" value="1"/>
</dbReference>
<keyword evidence="1" id="KW-0812">Transmembrane</keyword>
<dbReference type="Pfam" id="PF12860">
    <property type="entry name" value="PAS_7"/>
    <property type="match status" value="1"/>
</dbReference>
<sequence>MSLRQALVFFALILALQVGVSFLGYRYLTLASEYRARNLVHLGLMHRSLEILQQNPALGQEPARELHGILEYASEQARWCINNLSGIERQGFRLLGAAPAFEICEKGLAEAIHTDELLLSMMRGETATTDGSSSPFALNVKLTDGVKRLQELSLSFRPYVDLVEERLVRVVKGGTALISLCLVMFFVFLARQLARAWHLHSDQARQLNRMSQRVTAAMGASKDGFAIFDEENRLLTCNDTYRELSHSCPDKVIPGMTLPEILADAVAAGHYALNGMSPQDYVNNYNQRVLSHDYRTETQLELSGDRHIISRVNETDFGDKVVTRICITELVRNEREQRCAAEALQEAKDRLEQQSLSDPLTQLPNRRHLDRELARRLETESVALVRIDLDRFKKINDILGHEAGDFVLCHVADVLRAHTKAGDVPARVGGDEFVVLCRTGTTLRQAETLAQRVLEAVLQPVAWGNKRCNFGASFGVAHGEPGTISASELLSNADAALYRAKASGRAAVEVFTPEMRAQALEERALSDRLPYAIEQGEITPYYHTQHDARSWQLAGVEVLARWEHPDLGVLTPDKFLGIAKQLGLEAELDGCIFDTAVAQMNSLRAEGILVPRVAFNVSAPRIMQPSFIESVRARIPDHRENFAFEILESISCEDEGEALIFCIDALKDMGFQIDVDDFGSGHASINGVLNIEPDALKIDRNIIFPLGKSERAERMVASVVDLAHTLDVKIIAEGVDTIEKAKTLGEIGCDILQGFYFSKPRSFEALKQNLMRLDRDWARAESEG</sequence>
<evidence type="ECO:0000259" key="2">
    <source>
        <dbReference type="PROSITE" id="PS50883"/>
    </source>
</evidence>
<dbReference type="InterPro" id="IPR000160">
    <property type="entry name" value="GGDEF_dom"/>
</dbReference>
<evidence type="ECO:0000259" key="3">
    <source>
        <dbReference type="PROSITE" id="PS50887"/>
    </source>
</evidence>
<dbReference type="EMBL" id="CP015230">
    <property type="protein sequence ID" value="ANP39669.1"/>
    <property type="molecule type" value="Genomic_DNA"/>
</dbReference>
<organism evidence="4 5">
    <name type="scientific">Tritonibacter mobilis F1926</name>
    <dbReference type="NCBI Taxonomy" id="1265309"/>
    <lineage>
        <taxon>Bacteria</taxon>
        <taxon>Pseudomonadati</taxon>
        <taxon>Pseudomonadota</taxon>
        <taxon>Alphaproteobacteria</taxon>
        <taxon>Rhodobacterales</taxon>
        <taxon>Paracoccaceae</taxon>
        <taxon>Tritonibacter</taxon>
    </lineage>
</organism>
<dbReference type="STRING" id="1265309.K529_002715"/>
<feature type="domain" description="EAL" evidence="2">
    <location>
        <begin position="522"/>
        <end position="774"/>
    </location>
</feature>
<proteinExistence type="predicted"/>
<dbReference type="CDD" id="cd01949">
    <property type="entry name" value="GGDEF"/>
    <property type="match status" value="1"/>
</dbReference>
<dbReference type="GeneID" id="28248709"/>
<protein>
    <submittedName>
        <fullName evidence="4">Diguanylate phosphodiesterase</fullName>
    </submittedName>
</protein>
<dbReference type="CDD" id="cd01948">
    <property type="entry name" value="EAL"/>
    <property type="match status" value="1"/>
</dbReference>
<dbReference type="SMART" id="SM00267">
    <property type="entry name" value="GGDEF"/>
    <property type="match status" value="1"/>
</dbReference>
<evidence type="ECO:0000256" key="1">
    <source>
        <dbReference type="SAM" id="Phobius"/>
    </source>
</evidence>
<dbReference type="OrthoDB" id="9814202at2"/>
<dbReference type="AlphaFoldDB" id="A0A1B0ZZA5"/>
<dbReference type="Proteomes" id="UP000013243">
    <property type="component" value="Chromosome"/>
</dbReference>
<dbReference type="PROSITE" id="PS50887">
    <property type="entry name" value="GGDEF"/>
    <property type="match status" value="1"/>
</dbReference>
<feature type="domain" description="GGDEF" evidence="3">
    <location>
        <begin position="380"/>
        <end position="513"/>
    </location>
</feature>
<dbReference type="SUPFAM" id="SSF141868">
    <property type="entry name" value="EAL domain-like"/>
    <property type="match status" value="1"/>
</dbReference>